<keyword evidence="3" id="KW-1185">Reference proteome</keyword>
<evidence type="ECO:0000313" key="3">
    <source>
        <dbReference type="Proteomes" id="UP000015241"/>
    </source>
</evidence>
<dbReference type="HOGENOM" id="CLU_025074_0_0_1"/>
<dbReference type="InterPro" id="IPR036322">
    <property type="entry name" value="WD40_repeat_dom_sf"/>
</dbReference>
<gene>
    <name evidence="2" type="ORF">FOMPIDRAFT_1120657</name>
</gene>
<dbReference type="InterPro" id="IPR015943">
    <property type="entry name" value="WD40/YVTN_repeat-like_dom_sf"/>
</dbReference>
<dbReference type="SMART" id="SM00320">
    <property type="entry name" value="WD40"/>
    <property type="match status" value="1"/>
</dbReference>
<dbReference type="InterPro" id="IPR001680">
    <property type="entry name" value="WD40_rpt"/>
</dbReference>
<dbReference type="SUPFAM" id="SSF50978">
    <property type="entry name" value="WD40 repeat-like"/>
    <property type="match status" value="1"/>
</dbReference>
<dbReference type="STRING" id="743788.S8FIW4"/>
<evidence type="ECO:0000313" key="2">
    <source>
        <dbReference type="EMBL" id="EPT01366.1"/>
    </source>
</evidence>
<dbReference type="eggNOG" id="ENOG502SHN3">
    <property type="taxonomic scope" value="Eukaryota"/>
</dbReference>
<dbReference type="Proteomes" id="UP000015241">
    <property type="component" value="Unassembled WGS sequence"/>
</dbReference>
<sequence>MKAVLEQVRHAGSWDPATLPHPKSSRLVRFRKNVVTSVTDATPLAQMVYQARCEVTDVRITQPSKVAISSGHSCMAVLGVGGWKNRDPKLQCHLLDEGDHMGTEVCFSPGLAEVAYTIALDEDRKLIFIGDSDRVKSYSWDAKVEKYRGSLPAVHTLDSDRVSGPLSILPNGRIIRAGLGKAIVWTIDDLPQHGPKGKRIGRGKYSTDHSWRDQDGCDEIETSTGTKRQSTLAFADKKCSPMVWKHHAPTGNLITGTNGRRDSDGIYECIAIDLEHGGKCAQRYLGHGGDVEDISISEGDGSVFATAASDGYARLFDVRQPLPVITFNHGAHSEFCPAVVLAHPDGVPTSFTGGEKSEQIKMWDVRGRKTVYELATGNNKVVSMAWDPKRSALYAATECIYMGRMGSHHDYRKARIPRWAHRQPMVDSDAAEEGEDEEDDDDDDDDLDDDKRYWPDHAYHGEDHFGYAFDSGDHRLYRYAFKEDPDTTVLPEYGEAGEADMHDSYW</sequence>
<proteinExistence type="predicted"/>
<dbReference type="Gene3D" id="2.130.10.10">
    <property type="entry name" value="YVTN repeat-like/Quinoprotein amine dehydrogenase"/>
    <property type="match status" value="1"/>
</dbReference>
<feature type="region of interest" description="Disordered" evidence="1">
    <location>
        <begin position="422"/>
        <end position="453"/>
    </location>
</feature>
<name>S8FIW4_FOMSC</name>
<dbReference type="EMBL" id="KE504142">
    <property type="protein sequence ID" value="EPT01366.1"/>
    <property type="molecule type" value="Genomic_DNA"/>
</dbReference>
<dbReference type="OrthoDB" id="548949at2759"/>
<evidence type="ECO:0000256" key="1">
    <source>
        <dbReference type="SAM" id="MobiDB-lite"/>
    </source>
</evidence>
<reference evidence="2 3" key="1">
    <citation type="journal article" date="2012" name="Science">
        <title>The Paleozoic origin of enzymatic lignin decomposition reconstructed from 31 fungal genomes.</title>
        <authorList>
            <person name="Floudas D."/>
            <person name="Binder M."/>
            <person name="Riley R."/>
            <person name="Barry K."/>
            <person name="Blanchette R.A."/>
            <person name="Henrissat B."/>
            <person name="Martinez A.T."/>
            <person name="Otillar R."/>
            <person name="Spatafora J.W."/>
            <person name="Yadav J.S."/>
            <person name="Aerts A."/>
            <person name="Benoit I."/>
            <person name="Boyd A."/>
            <person name="Carlson A."/>
            <person name="Copeland A."/>
            <person name="Coutinho P.M."/>
            <person name="de Vries R.P."/>
            <person name="Ferreira P."/>
            <person name="Findley K."/>
            <person name="Foster B."/>
            <person name="Gaskell J."/>
            <person name="Glotzer D."/>
            <person name="Gorecki P."/>
            <person name="Heitman J."/>
            <person name="Hesse C."/>
            <person name="Hori C."/>
            <person name="Igarashi K."/>
            <person name="Jurgens J.A."/>
            <person name="Kallen N."/>
            <person name="Kersten P."/>
            <person name="Kohler A."/>
            <person name="Kuees U."/>
            <person name="Kumar T.K.A."/>
            <person name="Kuo A."/>
            <person name="LaButti K."/>
            <person name="Larrondo L.F."/>
            <person name="Lindquist E."/>
            <person name="Ling A."/>
            <person name="Lombard V."/>
            <person name="Lucas S."/>
            <person name="Lundell T."/>
            <person name="Martin R."/>
            <person name="McLaughlin D.J."/>
            <person name="Morgenstern I."/>
            <person name="Morin E."/>
            <person name="Murat C."/>
            <person name="Nagy L.G."/>
            <person name="Nolan M."/>
            <person name="Ohm R.A."/>
            <person name="Patyshakuliyeva A."/>
            <person name="Rokas A."/>
            <person name="Ruiz-Duenas F.J."/>
            <person name="Sabat G."/>
            <person name="Salamov A."/>
            <person name="Samejima M."/>
            <person name="Schmutz J."/>
            <person name="Slot J.C."/>
            <person name="St John F."/>
            <person name="Stenlid J."/>
            <person name="Sun H."/>
            <person name="Sun S."/>
            <person name="Syed K."/>
            <person name="Tsang A."/>
            <person name="Wiebenga A."/>
            <person name="Young D."/>
            <person name="Pisabarro A."/>
            <person name="Eastwood D.C."/>
            <person name="Martin F."/>
            <person name="Cullen D."/>
            <person name="Grigoriev I.V."/>
            <person name="Hibbett D.S."/>
        </authorList>
    </citation>
    <scope>NUCLEOTIDE SEQUENCE</scope>
    <source>
        <strain evidence="3">FP-58527</strain>
    </source>
</reference>
<protein>
    <submittedName>
        <fullName evidence="2">Uncharacterized protein</fullName>
    </submittedName>
</protein>
<dbReference type="InParanoid" id="S8FIW4"/>
<dbReference type="AlphaFoldDB" id="S8FIW4"/>
<feature type="compositionally biased region" description="Acidic residues" evidence="1">
    <location>
        <begin position="429"/>
        <end position="448"/>
    </location>
</feature>
<accession>S8FIW4</accession>
<organism evidence="2 3">
    <name type="scientific">Fomitopsis schrenkii</name>
    <name type="common">Brown rot fungus</name>
    <dbReference type="NCBI Taxonomy" id="2126942"/>
    <lineage>
        <taxon>Eukaryota</taxon>
        <taxon>Fungi</taxon>
        <taxon>Dikarya</taxon>
        <taxon>Basidiomycota</taxon>
        <taxon>Agaricomycotina</taxon>
        <taxon>Agaricomycetes</taxon>
        <taxon>Polyporales</taxon>
        <taxon>Fomitopsis</taxon>
    </lineage>
</organism>